<dbReference type="RefSeq" id="WP_135181097.1">
    <property type="nucleotide sequence ID" value="NZ_JADGKZ010000001.1"/>
</dbReference>
<sequence length="168" mass="19084">MSTRRISQIALLTALAIVLRFAFAALPNIKPISAIFLVSLCFLPLGDSLWIMALTMLGSSLLFGFSFVVFWQIASFSVVMLLWRLLVIPLIHSKQLPLGFQCLLAGLIPFLYGFAISLPIAWQYGTNPLIYWLYGLSFDVLHSVSTVLFYPIIYSIFRRYYPYEKIST</sequence>
<keyword evidence="1" id="KW-0472">Membrane</keyword>
<organism evidence="2 3">
    <name type="scientific">Streptococcus cuniculi</name>
    <dbReference type="NCBI Taxonomy" id="1432788"/>
    <lineage>
        <taxon>Bacteria</taxon>
        <taxon>Bacillati</taxon>
        <taxon>Bacillota</taxon>
        <taxon>Bacilli</taxon>
        <taxon>Lactobacillales</taxon>
        <taxon>Streptococcaceae</taxon>
        <taxon>Streptococcus</taxon>
    </lineage>
</organism>
<evidence type="ECO:0000313" key="2">
    <source>
        <dbReference type="EMBL" id="TFU98971.1"/>
    </source>
</evidence>
<gene>
    <name evidence="2" type="ORF">E4T82_01285</name>
</gene>
<comment type="caution">
    <text evidence="2">The sequence shown here is derived from an EMBL/GenBank/DDBJ whole genome shotgun (WGS) entry which is preliminary data.</text>
</comment>
<protein>
    <recommendedName>
        <fullName evidence="4">ECF transporter S component</fullName>
    </recommendedName>
</protein>
<evidence type="ECO:0000256" key="1">
    <source>
        <dbReference type="SAM" id="Phobius"/>
    </source>
</evidence>
<feature type="transmembrane region" description="Helical" evidence="1">
    <location>
        <begin position="34"/>
        <end position="54"/>
    </location>
</feature>
<feature type="transmembrane region" description="Helical" evidence="1">
    <location>
        <begin position="129"/>
        <end position="153"/>
    </location>
</feature>
<feature type="transmembrane region" description="Helical" evidence="1">
    <location>
        <begin position="98"/>
        <end position="122"/>
    </location>
</feature>
<evidence type="ECO:0000313" key="3">
    <source>
        <dbReference type="Proteomes" id="UP000297253"/>
    </source>
</evidence>
<keyword evidence="1" id="KW-0812">Transmembrane</keyword>
<proteinExistence type="predicted"/>
<reference evidence="2 3" key="1">
    <citation type="submission" date="2019-03" db="EMBL/GenBank/DDBJ databases">
        <title>Diversity of the mouse oral microbiome.</title>
        <authorList>
            <person name="Joseph S."/>
            <person name="Aduse-Opoku J."/>
            <person name="Curtis M."/>
            <person name="Wade W."/>
            <person name="Hashim A."/>
        </authorList>
    </citation>
    <scope>NUCLEOTIDE SEQUENCE [LARGE SCALE GENOMIC DNA]</scope>
    <source>
        <strain evidence="2 3">WM131</strain>
    </source>
</reference>
<dbReference type="AlphaFoldDB" id="A0A4Y9JEH9"/>
<dbReference type="Proteomes" id="UP000297253">
    <property type="component" value="Unassembled WGS sequence"/>
</dbReference>
<evidence type="ECO:0008006" key="4">
    <source>
        <dbReference type="Google" id="ProtNLM"/>
    </source>
</evidence>
<accession>A0A4Y9JEH9</accession>
<feature type="transmembrane region" description="Helical" evidence="1">
    <location>
        <begin position="61"/>
        <end position="86"/>
    </location>
</feature>
<dbReference type="STRING" id="1432788.BU202_05985"/>
<name>A0A4Y9JEH9_9STRE</name>
<keyword evidence="1" id="KW-1133">Transmembrane helix</keyword>
<dbReference type="OrthoDB" id="5198189at2"/>
<dbReference type="EMBL" id="SPPD01000001">
    <property type="protein sequence ID" value="TFU98971.1"/>
    <property type="molecule type" value="Genomic_DNA"/>
</dbReference>